<proteinExistence type="predicted"/>
<sequence>MVNEILVTEVRRTEVVVRDMGVRDEVAEGDVEMVGNAMSGTRRPVYTSESMTTIPTMEMSPDTNDSASVSITKLSTNSNSTATTTKPSNPTSFHPLQTSLNRSNPTAPQCPSSTNRLALLALVEDNTRTNPNTEPNEYQPSLLDNIISHLNAVDAGNLRHAIYGEPDLDQGSDTDAEGGEGSSEDGDGDRDEDKESGFDEGSESDSDSNGRLCGTYNRLNSSLHEDHDNYGGDRTSDSDSNPPPGGGNFSELPKDSDTSTRSNGKFDKYAKKRDANARCTGTSKQNSSAEPSSLEENSGQSGNKSYISSSQCRSHRCGNNQRHVSTVLNSDADMDIDVDVDEGGG</sequence>
<evidence type="ECO:0000313" key="2">
    <source>
        <dbReference type="EMBL" id="CAD6443136.1"/>
    </source>
</evidence>
<evidence type="ECO:0000313" key="3">
    <source>
        <dbReference type="Proteomes" id="UP000624404"/>
    </source>
</evidence>
<name>A0A8H2VRS4_9HELO</name>
<feature type="region of interest" description="Disordered" evidence="1">
    <location>
        <begin position="75"/>
        <end position="112"/>
    </location>
</feature>
<organism evidence="2 3">
    <name type="scientific">Sclerotinia trifoliorum</name>
    <dbReference type="NCBI Taxonomy" id="28548"/>
    <lineage>
        <taxon>Eukaryota</taxon>
        <taxon>Fungi</taxon>
        <taxon>Dikarya</taxon>
        <taxon>Ascomycota</taxon>
        <taxon>Pezizomycotina</taxon>
        <taxon>Leotiomycetes</taxon>
        <taxon>Helotiales</taxon>
        <taxon>Sclerotiniaceae</taxon>
        <taxon>Sclerotinia</taxon>
    </lineage>
</organism>
<feature type="compositionally biased region" description="Acidic residues" evidence="1">
    <location>
        <begin position="332"/>
        <end position="345"/>
    </location>
</feature>
<comment type="caution">
    <text evidence="2">The sequence shown here is derived from an EMBL/GenBank/DDBJ whole genome shotgun (WGS) entry which is preliminary data.</text>
</comment>
<feature type="compositionally biased region" description="Polar residues" evidence="1">
    <location>
        <begin position="94"/>
        <end position="112"/>
    </location>
</feature>
<gene>
    <name evidence="2" type="ORF">SCLTRI_LOCUS2928</name>
</gene>
<feature type="compositionally biased region" description="Acidic residues" evidence="1">
    <location>
        <begin position="166"/>
        <end position="190"/>
    </location>
</feature>
<keyword evidence="3" id="KW-1185">Reference proteome</keyword>
<dbReference type="OrthoDB" id="10521838at2759"/>
<dbReference type="EMBL" id="CAJHIA010000009">
    <property type="protein sequence ID" value="CAD6443136.1"/>
    <property type="molecule type" value="Genomic_DNA"/>
</dbReference>
<feature type="compositionally biased region" description="Polar residues" evidence="1">
    <location>
        <begin position="279"/>
        <end position="329"/>
    </location>
</feature>
<evidence type="ECO:0000256" key="1">
    <source>
        <dbReference type="SAM" id="MobiDB-lite"/>
    </source>
</evidence>
<accession>A0A8H2VRS4</accession>
<reference evidence="2" key="1">
    <citation type="submission" date="2020-10" db="EMBL/GenBank/DDBJ databases">
        <authorList>
            <person name="Kusch S."/>
        </authorList>
    </citation>
    <scope>NUCLEOTIDE SEQUENCE</scope>
    <source>
        <strain evidence="2">SwB9</strain>
    </source>
</reference>
<feature type="region of interest" description="Disordered" evidence="1">
    <location>
        <begin position="163"/>
        <end position="345"/>
    </location>
</feature>
<dbReference type="AlphaFoldDB" id="A0A8H2VRS4"/>
<feature type="compositionally biased region" description="Basic and acidic residues" evidence="1">
    <location>
        <begin position="223"/>
        <end position="237"/>
    </location>
</feature>
<dbReference type="Proteomes" id="UP000624404">
    <property type="component" value="Unassembled WGS sequence"/>
</dbReference>
<protein>
    <submittedName>
        <fullName evidence="2">2d53e3aa-e0fc-41b7-9436-b1eaa9ddaffb</fullName>
    </submittedName>
</protein>
<feature type="compositionally biased region" description="Basic and acidic residues" evidence="1">
    <location>
        <begin position="252"/>
        <end position="276"/>
    </location>
</feature>
<feature type="compositionally biased region" description="Low complexity" evidence="1">
    <location>
        <begin position="75"/>
        <end position="92"/>
    </location>
</feature>